<gene>
    <name evidence="2" type="ORF">WM16_29760</name>
</gene>
<feature type="transmembrane region" description="Helical" evidence="1">
    <location>
        <begin position="12"/>
        <end position="36"/>
    </location>
</feature>
<proteinExistence type="predicted"/>
<organism evidence="2 3">
    <name type="scientific">Burkholderia ubonensis</name>
    <dbReference type="NCBI Taxonomy" id="101571"/>
    <lineage>
        <taxon>Bacteria</taxon>
        <taxon>Pseudomonadati</taxon>
        <taxon>Pseudomonadota</taxon>
        <taxon>Betaproteobacteria</taxon>
        <taxon>Burkholderiales</taxon>
        <taxon>Burkholderiaceae</taxon>
        <taxon>Burkholderia</taxon>
        <taxon>Burkholderia cepacia complex</taxon>
    </lineage>
</organism>
<reference evidence="2 3" key="1">
    <citation type="submission" date="2015-11" db="EMBL/GenBank/DDBJ databases">
        <title>Expanding the genomic diversity of Burkholderia species for the development of highly accurate diagnostics.</title>
        <authorList>
            <person name="Sahl J."/>
            <person name="Keim P."/>
            <person name="Wagner D."/>
        </authorList>
    </citation>
    <scope>NUCLEOTIDE SEQUENCE [LARGE SCALE GENOMIC DNA]</scope>
    <source>
        <strain evidence="2 3">MSMB782WGS</strain>
    </source>
</reference>
<evidence type="ECO:0000313" key="3">
    <source>
        <dbReference type="Proteomes" id="UP000065504"/>
    </source>
</evidence>
<accession>A0A119V0S5</accession>
<keyword evidence="1" id="KW-1133">Transmembrane helix</keyword>
<dbReference type="AlphaFoldDB" id="A0A119V0S5"/>
<evidence type="ECO:0000313" key="2">
    <source>
        <dbReference type="EMBL" id="KWK85585.1"/>
    </source>
</evidence>
<dbReference type="Proteomes" id="UP000065504">
    <property type="component" value="Unassembled WGS sequence"/>
</dbReference>
<dbReference type="RefSeq" id="WP_060231512.1">
    <property type="nucleotide sequence ID" value="NZ_LPLU01000009.1"/>
</dbReference>
<protein>
    <submittedName>
        <fullName evidence="2">Uncharacterized protein</fullName>
    </submittedName>
</protein>
<comment type="caution">
    <text evidence="2">The sequence shown here is derived from an EMBL/GenBank/DDBJ whole genome shotgun (WGS) entry which is preliminary data.</text>
</comment>
<name>A0A119V0S5_9BURK</name>
<feature type="transmembrane region" description="Helical" evidence="1">
    <location>
        <begin position="42"/>
        <end position="66"/>
    </location>
</feature>
<dbReference type="EMBL" id="LPLU01000009">
    <property type="protein sequence ID" value="KWK85585.1"/>
    <property type="molecule type" value="Genomic_DNA"/>
</dbReference>
<keyword evidence="1" id="KW-0472">Membrane</keyword>
<sequence>MNVTLRCVLTSELVIVTSMALRVPLLALSLIVVFFVTQVNVVVTRMIGTLFIIGSTVAVASALFFFRVYLMMRVARIGVVAATASCTGSRTSSSASAFAAMTVRSIICCRRRRNCPANRT</sequence>
<keyword evidence="1" id="KW-0812">Transmembrane</keyword>
<evidence type="ECO:0000256" key="1">
    <source>
        <dbReference type="SAM" id="Phobius"/>
    </source>
</evidence>